<organism evidence="2 3">
    <name type="scientific">Acidiphilium cryptum (strain JF-5)</name>
    <dbReference type="NCBI Taxonomy" id="349163"/>
    <lineage>
        <taxon>Bacteria</taxon>
        <taxon>Pseudomonadati</taxon>
        <taxon>Pseudomonadota</taxon>
        <taxon>Alphaproteobacteria</taxon>
        <taxon>Acetobacterales</taxon>
        <taxon>Acidocellaceae</taxon>
        <taxon>Acidiphilium</taxon>
    </lineage>
</organism>
<dbReference type="Proteomes" id="UP000000245">
    <property type="component" value="Chromosome"/>
</dbReference>
<dbReference type="EMBL" id="CP000697">
    <property type="protein sequence ID" value="ABQ29285.1"/>
    <property type="molecule type" value="Genomic_DNA"/>
</dbReference>
<dbReference type="HOGENOM" id="CLU_072986_0_0_5"/>
<dbReference type="KEGG" id="acr:Acry_0056"/>
<dbReference type="eggNOG" id="COG5462">
    <property type="taxonomic scope" value="Bacteria"/>
</dbReference>
<proteinExistence type="predicted"/>
<sequence length="289" mass="29903">MIRPVTLVTGLLMLGSGAWLFVVKHRAGTLEHKIGGVTAQIRSSEQRIRVLRAEWALETDPNRLARLAAMFMPQLRPMKPDQLVSWQQLADALPPPGAELPHLPLPPPLPGDLSGAPSSAAVAAAAAPETVALATIPLPVPPRSLPAPRFAAATSQTALAAPQAHLAVPHPAVRPVAVRRSVVAPAQHAVVVHRPASQRHDVVARAHSPAIAAARRPQTLGASVLAPRPAPRPTEPPVRSITASDAVPARPQAPAPPARIVAPAARGTSVFGDYGASLAPPRPAGGVAP</sequence>
<evidence type="ECO:0000256" key="1">
    <source>
        <dbReference type="SAM" id="MobiDB-lite"/>
    </source>
</evidence>
<accession>A5FUK3</accession>
<dbReference type="STRING" id="349163.Acry_0056"/>
<evidence type="ECO:0000313" key="2">
    <source>
        <dbReference type="EMBL" id="ABQ29285.1"/>
    </source>
</evidence>
<reference evidence="2 3" key="1">
    <citation type="submission" date="2007-05" db="EMBL/GenBank/DDBJ databases">
        <title>Complete sequence of chromosome of Acidiphilium cryptum JF-5.</title>
        <authorList>
            <consortium name="US DOE Joint Genome Institute"/>
            <person name="Copeland A."/>
            <person name="Lucas S."/>
            <person name="Lapidus A."/>
            <person name="Barry K."/>
            <person name="Detter J.C."/>
            <person name="Glavina del Rio T."/>
            <person name="Hammon N."/>
            <person name="Israni S."/>
            <person name="Dalin E."/>
            <person name="Tice H."/>
            <person name="Pitluck S."/>
            <person name="Sims D."/>
            <person name="Brettin T."/>
            <person name="Bruce D."/>
            <person name="Han C."/>
            <person name="Schmutz J."/>
            <person name="Larimer F."/>
            <person name="Land M."/>
            <person name="Hauser L."/>
            <person name="Kyrpides N."/>
            <person name="Kim E."/>
            <person name="Magnuson T."/>
            <person name="Richardson P."/>
        </authorList>
    </citation>
    <scope>NUCLEOTIDE SEQUENCE [LARGE SCALE GENOMIC DNA]</scope>
    <source>
        <strain evidence="2 3">JF-5</strain>
    </source>
</reference>
<protein>
    <submittedName>
        <fullName evidence="2">Secreted (Periplasmic) protein-like protein</fullName>
    </submittedName>
</protein>
<dbReference type="AlphaFoldDB" id="A5FUK3"/>
<keyword evidence="3" id="KW-1185">Reference proteome</keyword>
<dbReference type="RefSeq" id="WP_011941242.1">
    <property type="nucleotide sequence ID" value="NC_009484.1"/>
</dbReference>
<name>A5FUK3_ACICJ</name>
<feature type="region of interest" description="Disordered" evidence="1">
    <location>
        <begin position="215"/>
        <end position="261"/>
    </location>
</feature>
<evidence type="ECO:0000313" key="3">
    <source>
        <dbReference type="Proteomes" id="UP000000245"/>
    </source>
</evidence>
<gene>
    <name evidence="2" type="ordered locus">Acry_0056</name>
</gene>